<dbReference type="InterPro" id="IPR052069">
    <property type="entry name" value="Ca-reg_mRNA-binding_domain"/>
</dbReference>
<name>A0ABN9YC22_9DINO</name>
<dbReference type="EMBL" id="CAUYUJ010022350">
    <property type="protein sequence ID" value="CAK0910221.1"/>
    <property type="molecule type" value="Genomic_DNA"/>
</dbReference>
<feature type="domain" description="CSD" evidence="3">
    <location>
        <begin position="4"/>
        <end position="68"/>
    </location>
</feature>
<feature type="compositionally biased region" description="Basic and acidic residues" evidence="2">
    <location>
        <begin position="87"/>
        <end position="96"/>
    </location>
</feature>
<evidence type="ECO:0000256" key="2">
    <source>
        <dbReference type="SAM" id="MobiDB-lite"/>
    </source>
</evidence>
<protein>
    <recommendedName>
        <fullName evidence="3">CSD domain-containing protein</fullName>
    </recommendedName>
</protein>
<dbReference type="PANTHER" id="PTHR12962">
    <property type="entry name" value="CALCIUM-REGULATED HEAT STABLE PROTEIN CRHSP-24-RELATED"/>
    <property type="match status" value="1"/>
</dbReference>
<dbReference type="Pfam" id="PF00313">
    <property type="entry name" value="CSD"/>
    <property type="match status" value="1"/>
</dbReference>
<feature type="region of interest" description="Disordered" evidence="2">
    <location>
        <begin position="87"/>
        <end position="122"/>
    </location>
</feature>
<evidence type="ECO:0000256" key="1">
    <source>
        <dbReference type="ARBA" id="ARBA00022553"/>
    </source>
</evidence>
<evidence type="ECO:0000259" key="3">
    <source>
        <dbReference type="PROSITE" id="PS51857"/>
    </source>
</evidence>
<dbReference type="Proteomes" id="UP001189429">
    <property type="component" value="Unassembled WGS sequence"/>
</dbReference>
<dbReference type="PANTHER" id="PTHR12962:SF1">
    <property type="entry name" value="COLD SHOCK DOMAIN-CONTAINING PROTEIN CG9705"/>
    <property type="match status" value="1"/>
</dbReference>
<keyword evidence="1" id="KW-0597">Phosphoprotein</keyword>
<organism evidence="4 5">
    <name type="scientific">Prorocentrum cordatum</name>
    <dbReference type="NCBI Taxonomy" id="2364126"/>
    <lineage>
        <taxon>Eukaryota</taxon>
        <taxon>Sar</taxon>
        <taxon>Alveolata</taxon>
        <taxon>Dinophyceae</taxon>
        <taxon>Prorocentrales</taxon>
        <taxon>Prorocentraceae</taxon>
        <taxon>Prorocentrum</taxon>
    </lineage>
</organism>
<dbReference type="InterPro" id="IPR011129">
    <property type="entry name" value="CSD"/>
</dbReference>
<keyword evidence="5" id="KW-1185">Reference proteome</keyword>
<evidence type="ECO:0000313" key="4">
    <source>
        <dbReference type="EMBL" id="CAK0910221.1"/>
    </source>
</evidence>
<dbReference type="InterPro" id="IPR012340">
    <property type="entry name" value="NA-bd_OB-fold"/>
</dbReference>
<dbReference type="PROSITE" id="PS51857">
    <property type="entry name" value="CSD_2"/>
    <property type="match status" value="1"/>
</dbReference>
<dbReference type="SUPFAM" id="SSF50249">
    <property type="entry name" value="Nucleic acid-binding proteins"/>
    <property type="match status" value="1"/>
</dbReference>
<dbReference type="SMART" id="SM00357">
    <property type="entry name" value="CSP"/>
    <property type="match status" value="1"/>
</dbReference>
<accession>A0ABN9YC22</accession>
<gene>
    <name evidence="4" type="ORF">PCOR1329_LOCUS84455</name>
</gene>
<dbReference type="Gene3D" id="2.40.50.140">
    <property type="entry name" value="Nucleic acid-binding proteins"/>
    <property type="match status" value="1"/>
</dbReference>
<dbReference type="InterPro" id="IPR002059">
    <property type="entry name" value="CSP_DNA-bd"/>
</dbReference>
<comment type="caution">
    <text evidence="4">The sequence shown here is derived from an EMBL/GenBank/DDBJ whole genome shotgun (WGS) entry which is preliminary data.</text>
</comment>
<proteinExistence type="predicted"/>
<dbReference type="CDD" id="cd04458">
    <property type="entry name" value="CSP_CDS"/>
    <property type="match status" value="1"/>
</dbReference>
<evidence type="ECO:0000313" key="5">
    <source>
        <dbReference type="Proteomes" id="UP001189429"/>
    </source>
</evidence>
<reference evidence="4" key="1">
    <citation type="submission" date="2023-10" db="EMBL/GenBank/DDBJ databases">
        <authorList>
            <person name="Chen Y."/>
            <person name="Shah S."/>
            <person name="Dougan E. K."/>
            <person name="Thang M."/>
            <person name="Chan C."/>
        </authorList>
    </citation>
    <scope>NUCLEOTIDE SEQUENCE [LARGE SCALE GENOMIC DNA]</scope>
</reference>
<sequence>MGTYGVLKRTWFEDKGFGFVTPDDGSEDVFVHVKDNPVLQNCHEGDKVRFDQEWDDRKNKMRGVNVTTSAGDGGGYTGNSLNDLLDLVKGKGKGDKSGGPGGGRGFDPYHDSRGGYLHPSFK</sequence>